<dbReference type="PANTHER" id="PTHR31876:SF26">
    <property type="entry name" value="PROTEIN LIKE COV 2"/>
    <property type="match status" value="1"/>
</dbReference>
<dbReference type="Pfam" id="PF04367">
    <property type="entry name" value="DUF502"/>
    <property type="match status" value="1"/>
</dbReference>
<proteinExistence type="predicted"/>
<accession>A0A8J6NV66</accession>
<keyword evidence="1" id="KW-1133">Transmembrane helix</keyword>
<keyword evidence="1" id="KW-0812">Transmembrane</keyword>
<keyword evidence="1" id="KW-0472">Membrane</keyword>
<dbReference type="PANTHER" id="PTHR31876">
    <property type="entry name" value="COV-LIKE PROTEIN 1"/>
    <property type="match status" value="1"/>
</dbReference>
<name>A0A8J6NV66_9BACT</name>
<gene>
    <name evidence="2" type="ORF">H8E23_05090</name>
</gene>
<dbReference type="EMBL" id="JACNJH010000104">
    <property type="protein sequence ID" value="MBC8360751.1"/>
    <property type="molecule type" value="Genomic_DNA"/>
</dbReference>
<dbReference type="Proteomes" id="UP000603434">
    <property type="component" value="Unassembled WGS sequence"/>
</dbReference>
<dbReference type="InterPro" id="IPR007462">
    <property type="entry name" value="COV1-like"/>
</dbReference>
<organism evidence="2 3">
    <name type="scientific">Candidatus Desulfatibia profunda</name>
    <dbReference type="NCBI Taxonomy" id="2841695"/>
    <lineage>
        <taxon>Bacteria</taxon>
        <taxon>Pseudomonadati</taxon>
        <taxon>Thermodesulfobacteriota</taxon>
        <taxon>Desulfobacteria</taxon>
        <taxon>Desulfobacterales</taxon>
        <taxon>Desulfobacterales incertae sedis</taxon>
        <taxon>Candidatus Desulfatibia</taxon>
    </lineage>
</organism>
<reference evidence="2 3" key="1">
    <citation type="submission" date="2020-08" db="EMBL/GenBank/DDBJ databases">
        <title>Bridging the membrane lipid divide: bacteria of the FCB group superphylum have the potential to synthesize archaeal ether lipids.</title>
        <authorList>
            <person name="Villanueva L."/>
            <person name="Von Meijenfeldt F.A.B."/>
            <person name="Westbye A.B."/>
            <person name="Yadav S."/>
            <person name="Hopmans E.C."/>
            <person name="Dutilh B.E."/>
            <person name="Sinninghe Damste J.S."/>
        </authorList>
    </citation>
    <scope>NUCLEOTIDE SEQUENCE [LARGE SCALE GENOMIC DNA]</scope>
    <source>
        <strain evidence="2">NIOZ-UU30</strain>
    </source>
</reference>
<evidence type="ECO:0000313" key="3">
    <source>
        <dbReference type="Proteomes" id="UP000603434"/>
    </source>
</evidence>
<dbReference type="AlphaFoldDB" id="A0A8J6NV66"/>
<protein>
    <submittedName>
        <fullName evidence="2">DUF502 domain-containing protein</fullName>
    </submittedName>
</protein>
<evidence type="ECO:0000313" key="2">
    <source>
        <dbReference type="EMBL" id="MBC8360751.1"/>
    </source>
</evidence>
<feature type="transmembrane region" description="Helical" evidence="1">
    <location>
        <begin position="53"/>
        <end position="77"/>
    </location>
</feature>
<sequence length="207" mass="22650">MSRFNTFIQNSLIGGVAVILPVALSAFLLKWLFMMVTGIIRPLTTLVFAKSNIQVVFADAIVIAIILFGCFFVGVVVRTRLGIFIQESLEAYILKFAPGYSIIKETVMQFLGKKKFPFSPVVLVRAFENDTLMTGFVTDEHPGGLCTVFVPTGPNVTTGFVFHLSQDNVYPVNVSADQAIRTVISCGVGSGKLLKAYSEDVSRPQNE</sequence>
<comment type="caution">
    <text evidence="2">The sequence shown here is derived from an EMBL/GenBank/DDBJ whole genome shotgun (WGS) entry which is preliminary data.</text>
</comment>
<evidence type="ECO:0000256" key="1">
    <source>
        <dbReference type="SAM" id="Phobius"/>
    </source>
</evidence>
<feature type="transmembrane region" description="Helical" evidence="1">
    <location>
        <begin position="12"/>
        <end position="33"/>
    </location>
</feature>